<feature type="region of interest" description="Disordered" evidence="1">
    <location>
        <begin position="1"/>
        <end position="22"/>
    </location>
</feature>
<comment type="caution">
    <text evidence="2">The sequence shown here is derived from an EMBL/GenBank/DDBJ whole genome shotgun (WGS) entry which is preliminary data.</text>
</comment>
<reference evidence="2" key="1">
    <citation type="submission" date="2022-08" db="EMBL/GenBank/DDBJ databases">
        <authorList>
            <person name="Zhang D."/>
        </authorList>
    </citation>
    <scope>NUCLEOTIDE SEQUENCE</scope>
    <source>
        <strain evidence="2">XJ19-11</strain>
    </source>
</reference>
<dbReference type="AlphaFoldDB" id="A0A9X2P9G2"/>
<protein>
    <submittedName>
        <fullName evidence="2">Uncharacterized protein</fullName>
    </submittedName>
</protein>
<name>A0A9X2P9G2_9BACT</name>
<evidence type="ECO:0000256" key="1">
    <source>
        <dbReference type="SAM" id="MobiDB-lite"/>
    </source>
</evidence>
<sequence length="152" mass="17483">MWEDDDENNSWDAGDEEEFKKEHDRINNHPLKIKGMEIYKLTSALVGSLDEARAELYGSLMMESAMLIPAKFTGAEGVNDFILKMENATIMKIHARSLNSMTYQLALEGTHAEEHLQLLRDAIEEFKIMFKDWVKGFDSAEKYDDGWGLFID</sequence>
<evidence type="ECO:0000313" key="2">
    <source>
        <dbReference type="EMBL" id="MCR9016260.1"/>
    </source>
</evidence>
<proteinExistence type="predicted"/>
<gene>
    <name evidence="2" type="ORF">NU887_14540</name>
</gene>
<feature type="compositionally biased region" description="Acidic residues" evidence="1">
    <location>
        <begin position="1"/>
        <end position="17"/>
    </location>
</feature>
<keyword evidence="3" id="KW-1185">Reference proteome</keyword>
<evidence type="ECO:0000313" key="3">
    <source>
        <dbReference type="Proteomes" id="UP001142175"/>
    </source>
</evidence>
<dbReference type="Proteomes" id="UP001142175">
    <property type="component" value="Unassembled WGS sequence"/>
</dbReference>
<dbReference type="EMBL" id="JANSUY010000013">
    <property type="protein sequence ID" value="MCR9016260.1"/>
    <property type="molecule type" value="Genomic_DNA"/>
</dbReference>
<organism evidence="2 3">
    <name type="scientific">Aquiflexum gelatinilyticum</name>
    <dbReference type="NCBI Taxonomy" id="2961943"/>
    <lineage>
        <taxon>Bacteria</taxon>
        <taxon>Pseudomonadati</taxon>
        <taxon>Bacteroidota</taxon>
        <taxon>Cytophagia</taxon>
        <taxon>Cytophagales</taxon>
        <taxon>Cyclobacteriaceae</taxon>
        <taxon>Aquiflexum</taxon>
    </lineage>
</organism>
<accession>A0A9X2P9G2</accession>